<dbReference type="GO" id="GO:0004059">
    <property type="term" value="F:aralkylamine N-acetyltransferase activity"/>
    <property type="evidence" value="ECO:0007669"/>
    <property type="project" value="UniProtKB-EC"/>
</dbReference>
<dbReference type="Gene3D" id="3.40.630.30">
    <property type="match status" value="1"/>
</dbReference>
<protein>
    <recommendedName>
        <fullName evidence="4">aralkylamine N-acetyltransferase</fullName>
        <ecNumber evidence="4">2.3.1.87</ecNumber>
    </recommendedName>
</protein>
<evidence type="ECO:0000256" key="12">
    <source>
        <dbReference type="ARBA" id="ARBA00052491"/>
    </source>
</evidence>
<dbReference type="InParanoid" id="E3MHS4"/>
<sequence>MTNYVFETAEQSDYYRILKFLADHFYHEEPSIRATKVGIEEWLPIFAEMTEASLRNQFSTIVTNELGDTVVGVLLNSVWSREEDERKKKETGKAADHDISGFSETMQRFFFLVTVLQKCHDEFWSLAPPDVNTVIYREISSVGAPWQRQGIASKMLSRNMKSAKAMGIDGVVSATTSHANQTLLAKNGFKCLKEFPYSKIVSDDGAQLVETDDGSEGMRINFKRIEDFE</sequence>
<accession>E3MHS4</accession>
<evidence type="ECO:0000256" key="11">
    <source>
        <dbReference type="ARBA" id="ARBA00052335"/>
    </source>
</evidence>
<keyword evidence="14" id="KW-1185">Reference proteome</keyword>
<dbReference type="FunCoup" id="E3MHS4">
    <property type="interactions" value="2"/>
</dbReference>
<dbReference type="PANTHER" id="PTHR20905:SF16">
    <property type="entry name" value="N-ACETYLTRANSFERASE DOMAIN-CONTAINING PROTEIN"/>
    <property type="match status" value="1"/>
</dbReference>
<comment type="catalytic activity">
    <reaction evidence="6">
        <text>serotonin + octadecanoyl-CoA = N-octadecanoyl-serotonin + CoA + H(+)</text>
        <dbReference type="Rhea" id="RHEA:51400"/>
        <dbReference type="ChEBI" id="CHEBI:15378"/>
        <dbReference type="ChEBI" id="CHEBI:57287"/>
        <dbReference type="ChEBI" id="CHEBI:57394"/>
        <dbReference type="ChEBI" id="CHEBI:134065"/>
        <dbReference type="ChEBI" id="CHEBI:350546"/>
    </reaction>
    <physiologicalReaction direction="left-to-right" evidence="6">
        <dbReference type="Rhea" id="RHEA:51401"/>
    </physiologicalReaction>
</comment>
<comment type="pathway">
    <text evidence="2">Aromatic compound metabolism; melatonin biosynthesis; melatonin from serotonin: step 1/2.</text>
</comment>
<evidence type="ECO:0000256" key="10">
    <source>
        <dbReference type="ARBA" id="ARBA00052178"/>
    </source>
</evidence>
<proteinExistence type="inferred from homology"/>
<evidence type="ECO:0000256" key="1">
    <source>
        <dbReference type="ARBA" id="ARBA00022679"/>
    </source>
</evidence>
<evidence type="ECO:0000256" key="7">
    <source>
        <dbReference type="ARBA" id="ARBA00051284"/>
    </source>
</evidence>
<comment type="catalytic activity">
    <reaction evidence="12">
        <text>serotonin + acetyl-CoA = N-acetylserotonin + CoA + H(+)</text>
        <dbReference type="Rhea" id="RHEA:25217"/>
        <dbReference type="ChEBI" id="CHEBI:15378"/>
        <dbReference type="ChEBI" id="CHEBI:17697"/>
        <dbReference type="ChEBI" id="CHEBI:57287"/>
        <dbReference type="ChEBI" id="CHEBI:57288"/>
        <dbReference type="ChEBI" id="CHEBI:350546"/>
        <dbReference type="EC" id="2.3.1.87"/>
    </reaction>
    <physiologicalReaction direction="left-to-right" evidence="12">
        <dbReference type="Rhea" id="RHEA:25218"/>
    </physiologicalReaction>
</comment>
<dbReference type="HOGENOM" id="CLU_106870_0_0_1"/>
<evidence type="ECO:0000256" key="3">
    <source>
        <dbReference type="ARBA" id="ARBA00038182"/>
    </source>
</evidence>
<comment type="catalytic activity">
    <reaction evidence="10">
        <text>serotonin + hexadecanoyl-CoA = N-hexadecanoyl-serotonin + CoA + H(+)</text>
        <dbReference type="Rhea" id="RHEA:51384"/>
        <dbReference type="ChEBI" id="CHEBI:15378"/>
        <dbReference type="ChEBI" id="CHEBI:57287"/>
        <dbReference type="ChEBI" id="CHEBI:57379"/>
        <dbReference type="ChEBI" id="CHEBI:134059"/>
        <dbReference type="ChEBI" id="CHEBI:350546"/>
    </reaction>
    <physiologicalReaction direction="left-to-right" evidence="10">
        <dbReference type="Rhea" id="RHEA:51385"/>
    </physiologicalReaction>
</comment>
<name>E3MHS4_CAERE</name>
<dbReference type="SUPFAM" id="SSF55729">
    <property type="entry name" value="Acyl-CoA N-acyltransferases (Nat)"/>
    <property type="match status" value="1"/>
</dbReference>
<evidence type="ECO:0000256" key="2">
    <source>
        <dbReference type="ARBA" id="ARBA00037926"/>
    </source>
</evidence>
<dbReference type="FunFam" id="3.40.630.30:FF:000046">
    <property type="entry name" value="Dopamine N-acetyltransferase"/>
    <property type="match status" value="1"/>
</dbReference>
<comment type="catalytic activity">
    <reaction evidence="7">
        <text>serotonin + (5Z,8Z,11Z,14Z)-eicosatetraenoyl-CoA = N-[(5Z,8Z,11Z,14Z)-eicosatetraenoyl]-serotonin + CoA + H(+)</text>
        <dbReference type="Rhea" id="RHEA:51396"/>
        <dbReference type="ChEBI" id="CHEBI:15378"/>
        <dbReference type="ChEBI" id="CHEBI:57287"/>
        <dbReference type="ChEBI" id="CHEBI:57368"/>
        <dbReference type="ChEBI" id="CHEBI:132255"/>
        <dbReference type="ChEBI" id="CHEBI:350546"/>
    </reaction>
    <physiologicalReaction direction="left-to-right" evidence="7">
        <dbReference type="Rhea" id="RHEA:51397"/>
    </physiologicalReaction>
</comment>
<evidence type="ECO:0000256" key="6">
    <source>
        <dbReference type="ARBA" id="ARBA00050849"/>
    </source>
</evidence>
<organism evidence="14">
    <name type="scientific">Caenorhabditis remanei</name>
    <name type="common">Caenorhabditis vulgaris</name>
    <dbReference type="NCBI Taxonomy" id="31234"/>
    <lineage>
        <taxon>Eukaryota</taxon>
        <taxon>Metazoa</taxon>
        <taxon>Ecdysozoa</taxon>
        <taxon>Nematoda</taxon>
        <taxon>Chromadorea</taxon>
        <taxon>Rhabditida</taxon>
        <taxon>Rhabditina</taxon>
        <taxon>Rhabditomorpha</taxon>
        <taxon>Rhabditoidea</taxon>
        <taxon>Rhabditidae</taxon>
        <taxon>Peloderinae</taxon>
        <taxon>Caenorhabditis</taxon>
    </lineage>
</organism>
<dbReference type="EMBL" id="DS268446">
    <property type="protein sequence ID" value="EFP02231.1"/>
    <property type="molecule type" value="Genomic_DNA"/>
</dbReference>
<evidence type="ECO:0000256" key="9">
    <source>
        <dbReference type="ARBA" id="ARBA00051823"/>
    </source>
</evidence>
<dbReference type="AlphaFoldDB" id="E3MHS4"/>
<evidence type="ECO:0000313" key="14">
    <source>
        <dbReference type="Proteomes" id="UP000008281"/>
    </source>
</evidence>
<gene>
    <name evidence="13" type="ORF">CRE_24989</name>
</gene>
<dbReference type="Proteomes" id="UP000008281">
    <property type="component" value="Unassembled WGS sequence"/>
</dbReference>
<dbReference type="OMA" id="NGPCEME"/>
<evidence type="ECO:0000256" key="5">
    <source>
        <dbReference type="ARBA" id="ARBA00050189"/>
    </source>
</evidence>
<dbReference type="PANTHER" id="PTHR20905">
    <property type="entry name" value="N-ACETYLTRANSFERASE-RELATED"/>
    <property type="match status" value="1"/>
</dbReference>
<dbReference type="EC" id="2.3.1.87" evidence="4"/>
<evidence type="ECO:0000256" key="4">
    <source>
        <dbReference type="ARBA" id="ARBA00039114"/>
    </source>
</evidence>
<evidence type="ECO:0000256" key="8">
    <source>
        <dbReference type="ARBA" id="ARBA00051711"/>
    </source>
</evidence>
<evidence type="ECO:0000313" key="13">
    <source>
        <dbReference type="EMBL" id="EFP02231.1"/>
    </source>
</evidence>
<comment type="similarity">
    <text evidence="3">Belongs to the acetyltransferase family. AANAT subfamily.</text>
</comment>
<reference evidence="13" key="1">
    <citation type="submission" date="2007-07" db="EMBL/GenBank/DDBJ databases">
        <title>PCAP assembly of the Caenorhabditis remanei genome.</title>
        <authorList>
            <consortium name="The Caenorhabditis remanei Sequencing Consortium"/>
            <person name="Wilson R.K."/>
        </authorList>
    </citation>
    <scope>NUCLEOTIDE SEQUENCE [LARGE SCALE GENOMIC DNA]</scope>
    <source>
        <strain evidence="13">PB4641</strain>
    </source>
</reference>
<comment type="catalytic activity">
    <reaction evidence="8">
        <text>dopamine + acetyl-CoA = N-acetyldopamine + CoA + H(+)</text>
        <dbReference type="Rhea" id="RHEA:51388"/>
        <dbReference type="ChEBI" id="CHEBI:15378"/>
        <dbReference type="ChEBI" id="CHEBI:57287"/>
        <dbReference type="ChEBI" id="CHEBI:57288"/>
        <dbReference type="ChEBI" id="CHEBI:59905"/>
        <dbReference type="ChEBI" id="CHEBI:125678"/>
    </reaction>
    <physiologicalReaction direction="left-to-right" evidence="8">
        <dbReference type="Rhea" id="RHEA:51389"/>
    </physiologicalReaction>
</comment>
<dbReference type="InterPro" id="IPR016181">
    <property type="entry name" value="Acyl_CoA_acyltransferase"/>
</dbReference>
<comment type="catalytic activity">
    <reaction evidence="9">
        <text>serotonin + (9Z)-octadecenoyl-CoA = N-(9Z-octadecenoyl)-serotonin + CoA + H(+)</text>
        <dbReference type="Rhea" id="RHEA:51392"/>
        <dbReference type="ChEBI" id="CHEBI:15378"/>
        <dbReference type="ChEBI" id="CHEBI:57287"/>
        <dbReference type="ChEBI" id="CHEBI:57387"/>
        <dbReference type="ChEBI" id="CHEBI:134064"/>
        <dbReference type="ChEBI" id="CHEBI:350546"/>
    </reaction>
    <physiologicalReaction direction="left-to-right" evidence="9">
        <dbReference type="Rhea" id="RHEA:51393"/>
    </physiologicalReaction>
</comment>
<comment type="catalytic activity">
    <reaction evidence="5">
        <text>dopamine + (9Z)-octadecenoyl-CoA = N-(9Z-octadecanoyl)-dopamine + CoA + H(+)</text>
        <dbReference type="Rhea" id="RHEA:51380"/>
        <dbReference type="ChEBI" id="CHEBI:15378"/>
        <dbReference type="ChEBI" id="CHEBI:31883"/>
        <dbReference type="ChEBI" id="CHEBI:57287"/>
        <dbReference type="ChEBI" id="CHEBI:57387"/>
        <dbReference type="ChEBI" id="CHEBI:59905"/>
    </reaction>
    <physiologicalReaction direction="left-to-right" evidence="5">
        <dbReference type="Rhea" id="RHEA:51381"/>
    </physiologicalReaction>
</comment>
<dbReference type="eggNOG" id="ENOG502SFIM">
    <property type="taxonomic scope" value="Eukaryota"/>
</dbReference>
<dbReference type="STRING" id="31234.E3MHS4"/>
<dbReference type="OrthoDB" id="41532at2759"/>
<keyword evidence="1" id="KW-0808">Transferase</keyword>
<comment type="catalytic activity">
    <reaction evidence="11">
        <text>dopamine + hexadecanoyl-CoA = N-hexadecanoyl-dopamine + CoA + H(+)</text>
        <dbReference type="Rhea" id="RHEA:51376"/>
        <dbReference type="ChEBI" id="CHEBI:15378"/>
        <dbReference type="ChEBI" id="CHEBI:57287"/>
        <dbReference type="ChEBI" id="CHEBI:57379"/>
        <dbReference type="ChEBI" id="CHEBI:59905"/>
        <dbReference type="ChEBI" id="CHEBI:134058"/>
    </reaction>
    <physiologicalReaction direction="left-to-right" evidence="11">
        <dbReference type="Rhea" id="RHEA:51377"/>
    </physiologicalReaction>
</comment>